<name>A0A1T3P6J7_9ACTN</name>
<dbReference type="Pfam" id="PF04328">
    <property type="entry name" value="Sel_put"/>
    <property type="match status" value="1"/>
</dbReference>
<dbReference type="EMBL" id="MWQN01000001">
    <property type="protein sequence ID" value="OPC84728.1"/>
    <property type="molecule type" value="Genomic_DNA"/>
</dbReference>
<proteinExistence type="predicted"/>
<dbReference type="AlphaFoldDB" id="A0A1T3P6J7"/>
<evidence type="ECO:0000313" key="2">
    <source>
        <dbReference type="EMBL" id="OPC84728.1"/>
    </source>
</evidence>
<dbReference type="OrthoDB" id="3541280at2"/>
<sequence length="57" mass="7346">MFGWVRWYLREISGDADYERHCRRHLREHPDRPAPTRREYESWRTRRREERPQTRCC</sequence>
<evidence type="ECO:0008006" key="4">
    <source>
        <dbReference type="Google" id="ProtNLM"/>
    </source>
</evidence>
<dbReference type="Proteomes" id="UP000190037">
    <property type="component" value="Unassembled WGS sequence"/>
</dbReference>
<reference evidence="2 3" key="1">
    <citation type="submission" date="2017-03" db="EMBL/GenBank/DDBJ databases">
        <title>Draft genome sequence of Streptomyces scabrisporus NF3, endophyte isolated from Amphipterygium adstringens.</title>
        <authorList>
            <person name="Vazquez M."/>
            <person name="Ceapa C.D."/>
            <person name="Rodriguez Luna D."/>
            <person name="Sanchez Esquivel S."/>
        </authorList>
    </citation>
    <scope>NUCLEOTIDE SEQUENCE [LARGE SCALE GENOMIC DNA]</scope>
    <source>
        <strain evidence="2 3">NF3</strain>
    </source>
</reference>
<feature type="region of interest" description="Disordered" evidence="1">
    <location>
        <begin position="28"/>
        <end position="57"/>
    </location>
</feature>
<dbReference type="STRING" id="159449.B4N89_01000"/>
<accession>A0A1T3P6J7</accession>
<organism evidence="2 3">
    <name type="scientific">Embleya scabrispora</name>
    <dbReference type="NCBI Taxonomy" id="159449"/>
    <lineage>
        <taxon>Bacteria</taxon>
        <taxon>Bacillati</taxon>
        <taxon>Actinomycetota</taxon>
        <taxon>Actinomycetes</taxon>
        <taxon>Kitasatosporales</taxon>
        <taxon>Streptomycetaceae</taxon>
        <taxon>Embleya</taxon>
    </lineage>
</organism>
<keyword evidence="3" id="KW-1185">Reference proteome</keyword>
<protein>
    <recommendedName>
        <fullName evidence="4">DUF466 domain-containing protein</fullName>
    </recommendedName>
</protein>
<dbReference type="InterPro" id="IPR007423">
    <property type="entry name" value="Sel_put"/>
</dbReference>
<evidence type="ECO:0000313" key="3">
    <source>
        <dbReference type="Proteomes" id="UP000190037"/>
    </source>
</evidence>
<evidence type="ECO:0000256" key="1">
    <source>
        <dbReference type="SAM" id="MobiDB-lite"/>
    </source>
</evidence>
<gene>
    <name evidence="2" type="ORF">B4N89_01000</name>
</gene>
<comment type="caution">
    <text evidence="2">The sequence shown here is derived from an EMBL/GenBank/DDBJ whole genome shotgun (WGS) entry which is preliminary data.</text>
</comment>